<sequence length="238" mass="25849">MKRIGIIVALRAEARCITRRYVPFNQTVALDDKILIRICGMGNEAAYTAAAELYNREAVVGLVSFGVAGALDESLQPGCLVLPETVLMSEQQYATSDGWRTRIQHCLPAHIAITHKPLITSREVLATTTAKHALATRSGGCAVDMESGAIATVAAEKNIPFITIRAIADPVEFSPPAVLMQALQPDGRIKLLPLLTLLAKRSLTLRELLQLAPGMRAACKTLQQVMQYAQHELKDPLN</sequence>
<reference evidence="2 3" key="1">
    <citation type="submission" date="2019-06" db="EMBL/GenBank/DDBJ databases">
        <title>Nitrosomonas stercoris KYUHI-S whole genome shotgun sequence.</title>
        <authorList>
            <person name="Nakagawa T."/>
            <person name="Tsuchiya Y."/>
            <person name="Takahashi R."/>
        </authorList>
    </citation>
    <scope>NUCLEOTIDE SEQUENCE [LARGE SCALE GENOMIC DNA]</scope>
    <source>
        <strain evidence="2 3">KYUHI-S</strain>
    </source>
</reference>
<dbReference type="NCBIfam" id="TIGR03468">
    <property type="entry name" value="HpnG"/>
    <property type="match status" value="1"/>
</dbReference>
<dbReference type="InterPro" id="IPR035994">
    <property type="entry name" value="Nucleoside_phosphorylase_sf"/>
</dbReference>
<name>A0A4Y1YMI1_9PROT</name>
<organism evidence="2 3">
    <name type="scientific">Nitrosomonas stercoris</name>
    <dbReference type="NCBI Taxonomy" id="1444684"/>
    <lineage>
        <taxon>Bacteria</taxon>
        <taxon>Pseudomonadati</taxon>
        <taxon>Pseudomonadota</taxon>
        <taxon>Betaproteobacteria</taxon>
        <taxon>Nitrosomonadales</taxon>
        <taxon>Nitrosomonadaceae</taxon>
        <taxon>Nitrosomonas</taxon>
    </lineage>
</organism>
<dbReference type="Gene3D" id="3.40.50.1580">
    <property type="entry name" value="Nucleoside phosphorylase domain"/>
    <property type="match status" value="1"/>
</dbReference>
<dbReference type="InterPro" id="IPR000845">
    <property type="entry name" value="Nucleoside_phosphorylase_d"/>
</dbReference>
<dbReference type="GO" id="GO:0019284">
    <property type="term" value="P:L-methionine salvage from S-adenosylmethionine"/>
    <property type="evidence" value="ECO:0007669"/>
    <property type="project" value="TreeGrafter"/>
</dbReference>
<dbReference type="GO" id="GO:0009116">
    <property type="term" value="P:nucleoside metabolic process"/>
    <property type="evidence" value="ECO:0007669"/>
    <property type="project" value="InterPro"/>
</dbReference>
<dbReference type="SUPFAM" id="SSF53167">
    <property type="entry name" value="Purine and uridine phosphorylases"/>
    <property type="match status" value="1"/>
</dbReference>
<dbReference type="Pfam" id="PF01048">
    <property type="entry name" value="PNP_UDP_1"/>
    <property type="match status" value="1"/>
</dbReference>
<dbReference type="GO" id="GO:0008930">
    <property type="term" value="F:methylthioadenosine nucleosidase activity"/>
    <property type="evidence" value="ECO:0007669"/>
    <property type="project" value="TreeGrafter"/>
</dbReference>
<evidence type="ECO:0000313" key="2">
    <source>
        <dbReference type="EMBL" id="BBL35372.1"/>
    </source>
</evidence>
<dbReference type="InterPro" id="IPR017831">
    <property type="entry name" value="Hopanoid-assoc_phosphoryl_HpnG"/>
</dbReference>
<keyword evidence="3" id="KW-1185">Reference proteome</keyword>
<protein>
    <submittedName>
        <fullName evidence="2">5'-methylthioadenosineS-adenosylhomocysteine</fullName>
    </submittedName>
</protein>
<dbReference type="CDD" id="cd17768">
    <property type="entry name" value="adenosylhopane_nucleosidase_HpnG-like"/>
    <property type="match status" value="1"/>
</dbReference>
<feature type="domain" description="Nucleoside phosphorylase" evidence="1">
    <location>
        <begin position="32"/>
        <end position="170"/>
    </location>
</feature>
<dbReference type="Proteomes" id="UP000316473">
    <property type="component" value="Chromosome"/>
</dbReference>
<dbReference type="KEGG" id="nst:Nstercoris_01635"/>
<proteinExistence type="predicted"/>
<dbReference type="GO" id="GO:0008782">
    <property type="term" value="F:adenosylhomocysteine nucleosidase activity"/>
    <property type="evidence" value="ECO:0007669"/>
    <property type="project" value="TreeGrafter"/>
</dbReference>
<dbReference type="PANTHER" id="PTHR46832:SF1">
    <property type="entry name" value="5'-METHYLTHIOADENOSINE_S-ADENOSYLHOMOCYSTEINE NUCLEOSIDASE"/>
    <property type="match status" value="1"/>
</dbReference>
<dbReference type="PANTHER" id="PTHR46832">
    <property type="entry name" value="5'-METHYLTHIOADENOSINE/S-ADENOSYLHOMOCYSTEINE NUCLEOSIDASE"/>
    <property type="match status" value="1"/>
</dbReference>
<dbReference type="AlphaFoldDB" id="A0A4Y1YMI1"/>
<accession>A0A4Y1YMI1</accession>
<dbReference type="GO" id="GO:0005829">
    <property type="term" value="C:cytosol"/>
    <property type="evidence" value="ECO:0007669"/>
    <property type="project" value="TreeGrafter"/>
</dbReference>
<evidence type="ECO:0000259" key="1">
    <source>
        <dbReference type="Pfam" id="PF01048"/>
    </source>
</evidence>
<dbReference type="EMBL" id="AP019755">
    <property type="protein sequence ID" value="BBL35372.1"/>
    <property type="molecule type" value="Genomic_DNA"/>
</dbReference>
<gene>
    <name evidence="2" type="ORF">Nstercoris_01635</name>
</gene>
<evidence type="ECO:0000313" key="3">
    <source>
        <dbReference type="Proteomes" id="UP000316473"/>
    </source>
</evidence>